<dbReference type="InterPro" id="IPR036866">
    <property type="entry name" value="RibonucZ/Hydroxyglut_hydro"/>
</dbReference>
<gene>
    <name evidence="2" type="ORF">X805_06680</name>
</gene>
<name>A0A059KQP5_9BURK</name>
<dbReference type="GO" id="GO:0005737">
    <property type="term" value="C:cytoplasm"/>
    <property type="evidence" value="ECO:0007669"/>
    <property type="project" value="TreeGrafter"/>
</dbReference>
<proteinExistence type="predicted"/>
<evidence type="ECO:0000313" key="2">
    <source>
        <dbReference type="EMBL" id="KDB53690.1"/>
    </source>
</evidence>
<dbReference type="Pfam" id="PF12706">
    <property type="entry name" value="Lactamase_B_2"/>
    <property type="match status" value="1"/>
</dbReference>
<evidence type="ECO:0000313" key="3">
    <source>
        <dbReference type="Proteomes" id="UP000026714"/>
    </source>
</evidence>
<dbReference type="AlphaFoldDB" id="A0A059KQP5"/>
<dbReference type="PATRIC" id="fig|1286631.3.peg.658"/>
<sequence>MIRRGSGLRPMKRLLFVQRRRRRLWPAGLALLAALGLGSAWWATASDREHAPAAAARPAHHTAEGFRNRDGSTIDKSQWEVWRWQLSRQDPPRPQPPLPVVAPDLQSPEPNITWIGHSTVLARLGGLAVLTDPQFSERASPVSWAGPKRVVALPLTPAQLPHIDVVLVSHNHYDHLDEASVRALAAQPGGAPLFIVPLRLKAWFDDLGLAGLRVIELDWWQSHAERGVEFVLTPAKHWSSRTPFDRQQTLWGGFAVLAPDFRLIYTGDTGYSRDFTDIRQHFAARGGFDLALIPVGCYEPREFMRGQHVNPADAAQIHLDLGARRSVGVHWGTFEGLCDEPLDQAPRDLAAARRQLGLADAAFTVLKHGETLRLQGAR</sequence>
<dbReference type="EMBL" id="AZRA01000017">
    <property type="protein sequence ID" value="KDB53690.1"/>
    <property type="molecule type" value="Genomic_DNA"/>
</dbReference>
<dbReference type="SUPFAM" id="SSF56281">
    <property type="entry name" value="Metallo-hydrolase/oxidoreductase"/>
    <property type="match status" value="1"/>
</dbReference>
<dbReference type="GO" id="GO:0070290">
    <property type="term" value="F:N-acylphosphatidylethanolamine-specific phospholipase D activity"/>
    <property type="evidence" value="ECO:0007669"/>
    <property type="project" value="InterPro"/>
</dbReference>
<dbReference type="InterPro" id="IPR001279">
    <property type="entry name" value="Metallo-B-lactamas"/>
</dbReference>
<dbReference type="InterPro" id="IPR024884">
    <property type="entry name" value="NAPE-PLD"/>
</dbReference>
<dbReference type="Proteomes" id="UP000026714">
    <property type="component" value="Unassembled WGS sequence"/>
</dbReference>
<reference evidence="2 3" key="1">
    <citation type="journal article" date="2014" name="FEMS Microbiol. Ecol.">
        <title>Sphaerotilus natans encrusted with nanoball-shaped Fe(III) oxide minerals formed by nitrate-reducing mixotrophic Fe(II) oxidation.</title>
        <authorList>
            <person name="Park S."/>
            <person name="Kim D.H."/>
            <person name="Lee J.H."/>
            <person name="Hur H.G."/>
        </authorList>
    </citation>
    <scope>NUCLEOTIDE SEQUENCE [LARGE SCALE GENOMIC DNA]</scope>
    <source>
        <strain evidence="2 3">DSM 6575</strain>
    </source>
</reference>
<keyword evidence="2" id="KW-0378">Hydrolase</keyword>
<feature type="domain" description="Metallo-beta-lactamase" evidence="1">
    <location>
        <begin position="129"/>
        <end position="331"/>
    </location>
</feature>
<dbReference type="PANTHER" id="PTHR15032">
    <property type="entry name" value="N-ACYL-PHOSPHATIDYLETHANOLAMINE-HYDROLYZING PHOSPHOLIPASE D"/>
    <property type="match status" value="1"/>
</dbReference>
<dbReference type="Gene3D" id="3.60.15.10">
    <property type="entry name" value="Ribonuclease Z/Hydroxyacylglutathione hydrolase-like"/>
    <property type="match status" value="1"/>
</dbReference>
<accession>A0A059KQP5</accession>
<dbReference type="eggNOG" id="COG2220">
    <property type="taxonomic scope" value="Bacteria"/>
</dbReference>
<evidence type="ECO:0000259" key="1">
    <source>
        <dbReference type="Pfam" id="PF12706"/>
    </source>
</evidence>
<protein>
    <submittedName>
        <fullName evidence="2">Putative Zn-dependent hydrolase of beta-lactamase fold family</fullName>
    </submittedName>
</protein>
<dbReference type="PANTHER" id="PTHR15032:SF4">
    <property type="entry name" value="N-ACYL-PHOSPHATIDYLETHANOLAMINE-HYDROLYZING PHOSPHOLIPASE D"/>
    <property type="match status" value="1"/>
</dbReference>
<keyword evidence="3" id="KW-1185">Reference proteome</keyword>
<dbReference type="GO" id="GO:0008270">
    <property type="term" value="F:zinc ion binding"/>
    <property type="evidence" value="ECO:0007669"/>
    <property type="project" value="InterPro"/>
</dbReference>
<dbReference type="STRING" id="34103.SAMN05421778_10358"/>
<organism evidence="2 3">
    <name type="scientific">Sphaerotilus natans subsp. natans DSM 6575</name>
    <dbReference type="NCBI Taxonomy" id="1286631"/>
    <lineage>
        <taxon>Bacteria</taxon>
        <taxon>Pseudomonadati</taxon>
        <taxon>Pseudomonadota</taxon>
        <taxon>Betaproteobacteria</taxon>
        <taxon>Burkholderiales</taxon>
        <taxon>Sphaerotilaceae</taxon>
        <taxon>Sphaerotilus</taxon>
    </lineage>
</organism>
<comment type="caution">
    <text evidence="2">The sequence shown here is derived from an EMBL/GenBank/DDBJ whole genome shotgun (WGS) entry which is preliminary data.</text>
</comment>
<dbReference type="PIRSF" id="PIRSF038896">
    <property type="entry name" value="NAPE-PLD"/>
    <property type="match status" value="1"/>
</dbReference>